<keyword evidence="2" id="KW-1185">Reference proteome</keyword>
<organism evidence="1 2">
    <name type="scientific">Rubroshorea leprosula</name>
    <dbReference type="NCBI Taxonomy" id="152421"/>
    <lineage>
        <taxon>Eukaryota</taxon>
        <taxon>Viridiplantae</taxon>
        <taxon>Streptophyta</taxon>
        <taxon>Embryophyta</taxon>
        <taxon>Tracheophyta</taxon>
        <taxon>Spermatophyta</taxon>
        <taxon>Magnoliopsida</taxon>
        <taxon>eudicotyledons</taxon>
        <taxon>Gunneridae</taxon>
        <taxon>Pentapetalae</taxon>
        <taxon>rosids</taxon>
        <taxon>malvids</taxon>
        <taxon>Malvales</taxon>
        <taxon>Dipterocarpaceae</taxon>
        <taxon>Rubroshorea</taxon>
    </lineage>
</organism>
<proteinExistence type="predicted"/>
<comment type="caution">
    <text evidence="1">The sequence shown here is derived from an EMBL/GenBank/DDBJ whole genome shotgun (WGS) entry which is preliminary data.</text>
</comment>
<protein>
    <submittedName>
        <fullName evidence="1">Uncharacterized protein</fullName>
    </submittedName>
</protein>
<evidence type="ECO:0000313" key="2">
    <source>
        <dbReference type="Proteomes" id="UP001054252"/>
    </source>
</evidence>
<gene>
    <name evidence="1" type="ORF">SLEP1_g53066</name>
</gene>
<dbReference type="AlphaFoldDB" id="A0AAV5MB18"/>
<reference evidence="1 2" key="1">
    <citation type="journal article" date="2021" name="Commun. Biol.">
        <title>The genome of Shorea leprosula (Dipterocarpaceae) highlights the ecological relevance of drought in aseasonal tropical rainforests.</title>
        <authorList>
            <person name="Ng K.K.S."/>
            <person name="Kobayashi M.J."/>
            <person name="Fawcett J.A."/>
            <person name="Hatakeyama M."/>
            <person name="Paape T."/>
            <person name="Ng C.H."/>
            <person name="Ang C.C."/>
            <person name="Tnah L.H."/>
            <person name="Lee C.T."/>
            <person name="Nishiyama T."/>
            <person name="Sese J."/>
            <person name="O'Brien M.J."/>
            <person name="Copetti D."/>
            <person name="Mohd Noor M.I."/>
            <person name="Ong R.C."/>
            <person name="Putra M."/>
            <person name="Sireger I.Z."/>
            <person name="Indrioko S."/>
            <person name="Kosugi Y."/>
            <person name="Izuno A."/>
            <person name="Isagi Y."/>
            <person name="Lee S.L."/>
            <person name="Shimizu K.K."/>
        </authorList>
    </citation>
    <scope>NUCLEOTIDE SEQUENCE [LARGE SCALE GENOMIC DNA]</scope>
    <source>
        <strain evidence="1">214</strain>
    </source>
</reference>
<evidence type="ECO:0000313" key="1">
    <source>
        <dbReference type="EMBL" id="GKV46053.1"/>
    </source>
</evidence>
<dbReference type="Proteomes" id="UP001054252">
    <property type="component" value="Unassembled WGS sequence"/>
</dbReference>
<sequence>MSVYPLAGNLVLMEDKDKDLLEKLIEGKINWKKAWSDHIKRWSPLDGAGASKKLVWLQVVKRWDEQLQGEDGTLKDADEALPENSAAVNGHIKADAWAVDSLNELIDSNLKLKSDVDGNEADSSIPSFMADKGASTVELATYGILNYWCILLPNSKIEHRSKTIQKELNRLKARNLYSLAKKKGLQMKGSEEQIVPLLVELMERDDAMGLLGASNKGLLCFGGGVKNCLLLPGYLSWLKVLFIGESEKA</sequence>
<accession>A0AAV5MB18</accession>
<dbReference type="EMBL" id="BPVZ01000201">
    <property type="protein sequence ID" value="GKV46053.1"/>
    <property type="molecule type" value="Genomic_DNA"/>
</dbReference>
<name>A0AAV5MB18_9ROSI</name>